<evidence type="ECO:0000256" key="2">
    <source>
        <dbReference type="ARBA" id="ARBA00023125"/>
    </source>
</evidence>
<gene>
    <name evidence="9" type="primary">LOC113211860</name>
</gene>
<evidence type="ECO:0000313" key="8">
    <source>
        <dbReference type="Proteomes" id="UP000504606"/>
    </source>
</evidence>
<feature type="compositionally biased region" description="Acidic residues" evidence="5">
    <location>
        <begin position="459"/>
        <end position="486"/>
    </location>
</feature>
<dbReference type="GeneID" id="113211860"/>
<organism evidence="8 9">
    <name type="scientific">Frankliniella occidentalis</name>
    <name type="common">Western flower thrips</name>
    <name type="synonym">Euthrips occidentalis</name>
    <dbReference type="NCBI Taxonomy" id="133901"/>
    <lineage>
        <taxon>Eukaryota</taxon>
        <taxon>Metazoa</taxon>
        <taxon>Ecdysozoa</taxon>
        <taxon>Arthropoda</taxon>
        <taxon>Hexapoda</taxon>
        <taxon>Insecta</taxon>
        <taxon>Pterygota</taxon>
        <taxon>Neoptera</taxon>
        <taxon>Paraneoptera</taxon>
        <taxon>Thysanoptera</taxon>
        <taxon>Terebrantia</taxon>
        <taxon>Thripoidea</taxon>
        <taxon>Thripidae</taxon>
        <taxon>Frankliniella</taxon>
    </lineage>
</organism>
<name>A0A6J1T689_FRAOC</name>
<dbReference type="InterPro" id="IPR042536">
    <property type="entry name" value="TFIIIC_tauA_Sfc1"/>
</dbReference>
<protein>
    <submittedName>
        <fullName evidence="9">General transcription factor 3C polypeptide 5</fullName>
    </submittedName>
</protein>
<dbReference type="GO" id="GO:0006384">
    <property type="term" value="P:transcription initiation at RNA polymerase III promoter"/>
    <property type="evidence" value="ECO:0007669"/>
    <property type="project" value="InterPro"/>
</dbReference>
<dbReference type="GO" id="GO:0001003">
    <property type="term" value="F:RNA polymerase III type 2 promoter sequence-specific DNA binding"/>
    <property type="evidence" value="ECO:0007669"/>
    <property type="project" value="TreeGrafter"/>
</dbReference>
<accession>A0A6J1T689</accession>
<evidence type="ECO:0000256" key="3">
    <source>
        <dbReference type="ARBA" id="ARBA00023163"/>
    </source>
</evidence>
<sequence>MDCPMNQFEAGLGKSLVCIEYPGRVVNVDKMISTLGGIRNISTAYCEKNRRLELRFRPDDVFCKPACGDKQQVSAVLLKVKVRRRKSDDQIVKVKTNVVGKINSVFRFTNLCDFQYLSMHAPPNDLTKMECIYNTLVPDGIVPLSWINKPAMYFLPPAAFSRMDTVQGYMYRKDAPSEAAVPHNIIGRTRRRRSIHAVFVNFDVPEIPNQPREMALKLLQVKFLEDLHLNVVKKLFEERPVWSKYALMCKTNYTSDQMKFLLPTVAYYFVTGPWRVMWVRFGYDPRKDTSARIYQTLDYRLRRKGGMTTKVKAKRSYTNYLLPYKLTPACQAKVALLNKELPYSDMEATAKSKNDSEYRESNYMFTPGMVPPSRQMFYQYCDVQVPEIQEMMQKLPLPLPDFKCHERDGWLPSGFADQCREIINNLVIETLKTVSPLTDETSSSEATTSRKLEGLSDSSDSDEQDEEDEIGEWEVDEDDLQEDDAI</sequence>
<keyword evidence="4" id="KW-0539">Nucleus</keyword>
<dbReference type="GO" id="GO:0000127">
    <property type="term" value="C:transcription factor TFIIIC complex"/>
    <property type="evidence" value="ECO:0007669"/>
    <property type="project" value="InterPro"/>
</dbReference>
<dbReference type="InterPro" id="IPR041499">
    <property type="entry name" value="Tfc1/Sfc1_N"/>
</dbReference>
<dbReference type="Gene3D" id="3.30.200.160">
    <property type="entry name" value="TFIIIC, subcomplex tauA, subunit Sfc1, barrel domain"/>
    <property type="match status" value="1"/>
</dbReference>
<dbReference type="GO" id="GO:0001002">
    <property type="term" value="F:RNA polymerase III type 1 promoter sequence-specific DNA binding"/>
    <property type="evidence" value="ECO:0007669"/>
    <property type="project" value="TreeGrafter"/>
</dbReference>
<reference evidence="9" key="1">
    <citation type="submission" date="2025-08" db="UniProtKB">
        <authorList>
            <consortium name="RefSeq"/>
        </authorList>
    </citation>
    <scope>IDENTIFICATION</scope>
    <source>
        <tissue evidence="9">Whole organism</tissue>
    </source>
</reference>
<dbReference type="RefSeq" id="XP_026286166.1">
    <property type="nucleotide sequence ID" value="XM_026430381.2"/>
</dbReference>
<dbReference type="PANTHER" id="PTHR13230:SF5">
    <property type="entry name" value="GENERAL TRANSCRIPTION FACTOR 3C POLYPEPTIDE 5"/>
    <property type="match status" value="1"/>
</dbReference>
<feature type="domain" description="Transcription factor IIIC subunit Tfc1/Sfc1 triple barrel" evidence="7">
    <location>
        <begin position="17"/>
        <end position="117"/>
    </location>
</feature>
<evidence type="ECO:0000256" key="4">
    <source>
        <dbReference type="ARBA" id="ARBA00023242"/>
    </source>
</evidence>
<dbReference type="AlphaFoldDB" id="A0A6J1T689"/>
<keyword evidence="8" id="KW-1185">Reference proteome</keyword>
<dbReference type="Pfam" id="PF17682">
    <property type="entry name" value="Tau95_N"/>
    <property type="match status" value="1"/>
</dbReference>
<dbReference type="InterPro" id="IPR019136">
    <property type="entry name" value="TF_IIIC_su-5_HTH"/>
</dbReference>
<evidence type="ECO:0000256" key="5">
    <source>
        <dbReference type="SAM" id="MobiDB-lite"/>
    </source>
</evidence>
<keyword evidence="2" id="KW-0238">DNA-binding</keyword>
<dbReference type="GO" id="GO:0005634">
    <property type="term" value="C:nucleus"/>
    <property type="evidence" value="ECO:0007669"/>
    <property type="project" value="UniProtKB-SubCell"/>
</dbReference>
<dbReference type="Proteomes" id="UP000504606">
    <property type="component" value="Unplaced"/>
</dbReference>
<dbReference type="KEGG" id="foc:113211860"/>
<dbReference type="PANTHER" id="PTHR13230">
    <property type="entry name" value="GENERAL TRANSCRIPTION FACTOR IIIC, POLYPEPTIDE 5"/>
    <property type="match status" value="1"/>
</dbReference>
<dbReference type="Pfam" id="PF09734">
    <property type="entry name" value="Tau95"/>
    <property type="match status" value="1"/>
</dbReference>
<feature type="region of interest" description="Disordered" evidence="5">
    <location>
        <begin position="435"/>
        <end position="486"/>
    </location>
</feature>
<evidence type="ECO:0000313" key="9">
    <source>
        <dbReference type="RefSeq" id="XP_026286166.1"/>
    </source>
</evidence>
<evidence type="ECO:0000256" key="1">
    <source>
        <dbReference type="ARBA" id="ARBA00004123"/>
    </source>
</evidence>
<evidence type="ECO:0000259" key="6">
    <source>
        <dbReference type="Pfam" id="PF09734"/>
    </source>
</evidence>
<keyword evidence="3" id="KW-0804">Transcription</keyword>
<feature type="compositionally biased region" description="Low complexity" evidence="5">
    <location>
        <begin position="438"/>
        <end position="447"/>
    </location>
</feature>
<evidence type="ECO:0000259" key="7">
    <source>
        <dbReference type="Pfam" id="PF17682"/>
    </source>
</evidence>
<dbReference type="FunFam" id="3.30.200.160:FF:000002">
    <property type="entry name" value="Transcription factor IIIC, subunit 5"/>
    <property type="match status" value="1"/>
</dbReference>
<comment type="subcellular location">
    <subcellularLocation>
        <location evidence="1">Nucleus</location>
    </subcellularLocation>
</comment>
<proteinExistence type="predicted"/>
<dbReference type="InterPro" id="IPR040454">
    <property type="entry name" value="TF_IIIC_Tfc1/Sfc1"/>
</dbReference>
<dbReference type="OrthoDB" id="5598268at2759"/>
<feature type="domain" description="Transcription factor IIIC subunit 5 HTH" evidence="6">
    <location>
        <begin position="154"/>
        <end position="300"/>
    </location>
</feature>